<dbReference type="Gene3D" id="3.40.50.2000">
    <property type="entry name" value="Glycogen Phosphorylase B"/>
    <property type="match status" value="1"/>
</dbReference>
<dbReference type="PROSITE" id="PS00375">
    <property type="entry name" value="UDPGT"/>
    <property type="match status" value="1"/>
</dbReference>
<dbReference type="FunFam" id="3.40.50.2000:FF:000038">
    <property type="entry name" value="UDP-GlucuronosylTransferase"/>
    <property type="match status" value="1"/>
</dbReference>
<dbReference type="InterPro" id="IPR035595">
    <property type="entry name" value="UDP_glycos_trans_CS"/>
</dbReference>
<evidence type="ECO:0000313" key="12">
    <source>
        <dbReference type="Proteomes" id="UP000492821"/>
    </source>
</evidence>
<dbReference type="InterPro" id="IPR050271">
    <property type="entry name" value="UDP-glycosyltransferase"/>
</dbReference>
<sequence>MRTGTLLLTALLAGLAASLNGENILVFNLFFAHSHYAFQNTIADTLSDAGFNVTTLIPEIDLETAIKLPQKSAILTRSPRISSFSFSDQNAFWTKHFEMYKYTRFWKKLYAHNNEVCERLLTDNVFIDRLRAMKFTFAVMEPLDLCGFGLIELLGIKDYAVASPMPISDQGAYALGFPGRKYAVNTRNYDFHPNLSLYERIENFITPIFYHYFQQNGLSLPAVRKYVDPNFNPDDIFTKARYVFANTDEYIDFPRPLNHKVVYIGGVSVDQQHHSPLPAHYQELLDTAKQGVVLVSFGSLAKASAMPDEFKSAFIQMFEAFPKVDFIWKYENTSDAVVTNLPNVHLETWVPQKEILAHPKTLAFLSHGGMNSVLEAAYAGVPLLGIPLFADQMRNVKMSEYRRTGVVVRKTALNAPTLIAAMAKLLSPEYQNNADTLAQLIETKPQSGKDRFVKHIRHAVSFPGIHDYLDFEFRKASYIRYHDLDIYFLFSIAGIALISIFAILFRTIVHILAVTVKDKSE</sequence>
<evidence type="ECO:0000256" key="3">
    <source>
        <dbReference type="ARBA" id="ARBA00022676"/>
    </source>
</evidence>
<evidence type="ECO:0000256" key="11">
    <source>
        <dbReference type="RuleBase" id="RU362059"/>
    </source>
</evidence>
<keyword evidence="4 10" id="KW-0808">Transferase</keyword>
<accession>A0A7E4USJ6</accession>
<feature type="signal peptide" evidence="11">
    <location>
        <begin position="1"/>
        <end position="21"/>
    </location>
</feature>
<dbReference type="PANTHER" id="PTHR48043">
    <property type="entry name" value="EG:EG0003.4 PROTEIN-RELATED"/>
    <property type="match status" value="1"/>
</dbReference>
<evidence type="ECO:0000256" key="8">
    <source>
        <dbReference type="ARBA" id="ARBA00023136"/>
    </source>
</evidence>
<dbReference type="GO" id="GO:0016020">
    <property type="term" value="C:membrane"/>
    <property type="evidence" value="ECO:0007669"/>
    <property type="project" value="UniProtKB-SubCell"/>
</dbReference>
<dbReference type="InterPro" id="IPR002213">
    <property type="entry name" value="UDP_glucos_trans"/>
</dbReference>
<comment type="subcellular location">
    <subcellularLocation>
        <location evidence="1 11">Membrane</location>
        <topology evidence="1 11">Single-pass membrane protein</topology>
    </subcellularLocation>
</comment>
<dbReference type="EC" id="2.4.1.17" evidence="11"/>
<name>A0A7E4USJ6_PANRE</name>
<comment type="catalytic activity">
    <reaction evidence="9 11">
        <text>glucuronate acceptor + UDP-alpha-D-glucuronate = acceptor beta-D-glucuronoside + UDP + H(+)</text>
        <dbReference type="Rhea" id="RHEA:21032"/>
        <dbReference type="ChEBI" id="CHEBI:15378"/>
        <dbReference type="ChEBI" id="CHEBI:58052"/>
        <dbReference type="ChEBI" id="CHEBI:58223"/>
        <dbReference type="ChEBI" id="CHEBI:132367"/>
        <dbReference type="ChEBI" id="CHEBI:132368"/>
        <dbReference type="EC" id="2.4.1.17"/>
    </reaction>
</comment>
<evidence type="ECO:0000256" key="7">
    <source>
        <dbReference type="ARBA" id="ARBA00022989"/>
    </source>
</evidence>
<feature type="transmembrane region" description="Helical" evidence="11">
    <location>
        <begin position="486"/>
        <end position="509"/>
    </location>
</feature>
<proteinExistence type="inferred from homology"/>
<evidence type="ECO:0000256" key="5">
    <source>
        <dbReference type="ARBA" id="ARBA00022692"/>
    </source>
</evidence>
<keyword evidence="12" id="KW-1185">Reference proteome</keyword>
<dbReference type="CDD" id="cd03784">
    <property type="entry name" value="GT1_Gtf-like"/>
    <property type="match status" value="1"/>
</dbReference>
<dbReference type="Proteomes" id="UP000492821">
    <property type="component" value="Unassembled WGS sequence"/>
</dbReference>
<dbReference type="SUPFAM" id="SSF53756">
    <property type="entry name" value="UDP-Glycosyltransferase/glycogen phosphorylase"/>
    <property type="match status" value="1"/>
</dbReference>
<keyword evidence="3 10" id="KW-0328">Glycosyltransferase</keyword>
<dbReference type="GO" id="GO:0015020">
    <property type="term" value="F:glucuronosyltransferase activity"/>
    <property type="evidence" value="ECO:0007669"/>
    <property type="project" value="UniProtKB-EC"/>
</dbReference>
<keyword evidence="6 11" id="KW-0732">Signal</keyword>
<feature type="chain" id="PRO_5029033062" description="UDP-glucuronosyltransferase" evidence="11">
    <location>
        <begin position="22"/>
        <end position="521"/>
    </location>
</feature>
<evidence type="ECO:0000256" key="2">
    <source>
        <dbReference type="ARBA" id="ARBA00009995"/>
    </source>
</evidence>
<dbReference type="PANTHER" id="PTHR48043:SF145">
    <property type="entry name" value="FI06409P-RELATED"/>
    <property type="match status" value="1"/>
</dbReference>
<evidence type="ECO:0000256" key="9">
    <source>
        <dbReference type="ARBA" id="ARBA00047475"/>
    </source>
</evidence>
<dbReference type="AlphaFoldDB" id="A0A7E4USJ6"/>
<protein>
    <recommendedName>
        <fullName evidence="11">UDP-glucuronosyltransferase</fullName>
        <ecNumber evidence="11">2.4.1.17</ecNumber>
    </recommendedName>
</protein>
<keyword evidence="7 11" id="KW-1133">Transmembrane helix</keyword>
<keyword evidence="5 11" id="KW-0812">Transmembrane</keyword>
<keyword evidence="8 11" id="KW-0472">Membrane</keyword>
<dbReference type="Pfam" id="PF00201">
    <property type="entry name" value="UDPGT"/>
    <property type="match status" value="1"/>
</dbReference>
<evidence type="ECO:0000256" key="6">
    <source>
        <dbReference type="ARBA" id="ARBA00022729"/>
    </source>
</evidence>
<evidence type="ECO:0000256" key="1">
    <source>
        <dbReference type="ARBA" id="ARBA00004167"/>
    </source>
</evidence>
<reference evidence="13" key="2">
    <citation type="submission" date="2020-10" db="UniProtKB">
        <authorList>
            <consortium name="WormBaseParasite"/>
        </authorList>
    </citation>
    <scope>IDENTIFICATION</scope>
</reference>
<evidence type="ECO:0000256" key="4">
    <source>
        <dbReference type="ARBA" id="ARBA00022679"/>
    </source>
</evidence>
<reference evidence="12" key="1">
    <citation type="journal article" date="2013" name="Genetics">
        <title>The draft genome and transcriptome of Panagrellus redivivus are shaped by the harsh demands of a free-living lifestyle.</title>
        <authorList>
            <person name="Srinivasan J."/>
            <person name="Dillman A.R."/>
            <person name="Macchietto M.G."/>
            <person name="Heikkinen L."/>
            <person name="Lakso M."/>
            <person name="Fracchia K.M."/>
            <person name="Antoshechkin I."/>
            <person name="Mortazavi A."/>
            <person name="Wong G."/>
            <person name="Sternberg P.W."/>
        </authorList>
    </citation>
    <scope>NUCLEOTIDE SEQUENCE [LARGE SCALE GENOMIC DNA]</scope>
    <source>
        <strain evidence="12">MT8872</strain>
    </source>
</reference>
<dbReference type="WBParaSite" id="Pan_g12018.t1">
    <property type="protein sequence ID" value="Pan_g12018.t1"/>
    <property type="gene ID" value="Pan_g12018"/>
</dbReference>
<evidence type="ECO:0000256" key="10">
    <source>
        <dbReference type="RuleBase" id="RU003718"/>
    </source>
</evidence>
<evidence type="ECO:0000313" key="13">
    <source>
        <dbReference type="WBParaSite" id="Pan_g12018.t1"/>
    </source>
</evidence>
<comment type="similarity">
    <text evidence="2 10">Belongs to the UDP-glycosyltransferase family.</text>
</comment>
<organism evidence="12 13">
    <name type="scientific">Panagrellus redivivus</name>
    <name type="common">Microworm</name>
    <dbReference type="NCBI Taxonomy" id="6233"/>
    <lineage>
        <taxon>Eukaryota</taxon>
        <taxon>Metazoa</taxon>
        <taxon>Ecdysozoa</taxon>
        <taxon>Nematoda</taxon>
        <taxon>Chromadorea</taxon>
        <taxon>Rhabditida</taxon>
        <taxon>Tylenchina</taxon>
        <taxon>Panagrolaimomorpha</taxon>
        <taxon>Panagrolaimoidea</taxon>
        <taxon>Panagrolaimidae</taxon>
        <taxon>Panagrellus</taxon>
    </lineage>
</organism>